<dbReference type="KEGG" id="rpne:NCTC8284_00994"/>
<evidence type="ECO:0000256" key="2">
    <source>
        <dbReference type="ARBA" id="ARBA00022692"/>
    </source>
</evidence>
<feature type="transmembrane region" description="Helical" evidence="5">
    <location>
        <begin position="12"/>
        <end position="33"/>
    </location>
</feature>
<proteinExistence type="predicted"/>
<feature type="domain" description="NarX-like N-terminal" evidence="6">
    <location>
        <begin position="32"/>
        <end position="119"/>
    </location>
</feature>
<name>A0A3S4U5D8_9PAST</name>
<evidence type="ECO:0000256" key="1">
    <source>
        <dbReference type="ARBA" id="ARBA00004141"/>
    </source>
</evidence>
<dbReference type="Gene3D" id="1.20.120.960">
    <property type="entry name" value="Histidine kinase NarX, sensor domain"/>
    <property type="match status" value="1"/>
</dbReference>
<evidence type="ECO:0000256" key="3">
    <source>
        <dbReference type="ARBA" id="ARBA00022989"/>
    </source>
</evidence>
<dbReference type="InterPro" id="IPR042295">
    <property type="entry name" value="NarX-like_N_sf"/>
</dbReference>
<comment type="subcellular location">
    <subcellularLocation>
        <location evidence="1">Membrane</location>
        <topology evidence="1">Multi-pass membrane protein</topology>
    </subcellularLocation>
</comment>
<keyword evidence="2 5" id="KW-0812">Transmembrane</keyword>
<keyword evidence="3 5" id="KW-1133">Transmembrane helix</keyword>
<evidence type="ECO:0000313" key="8">
    <source>
        <dbReference type="Proteomes" id="UP000278733"/>
    </source>
</evidence>
<dbReference type="EC" id="2.7.13.3" evidence="7"/>
<evidence type="ECO:0000256" key="4">
    <source>
        <dbReference type="ARBA" id="ARBA00023136"/>
    </source>
</evidence>
<dbReference type="GO" id="GO:0004673">
    <property type="term" value="F:protein histidine kinase activity"/>
    <property type="evidence" value="ECO:0007669"/>
    <property type="project" value="UniProtKB-EC"/>
</dbReference>
<sequence length="125" mass="14428">MQITRSVSLRIAKYLFLIIIVAGVISSLSLAIMTSNKSDAEAINVSGSLRMQSYRLLYLMEKQPETVEKNLSFYEKSLHASSLVDIQHQLFTPDIVKQSYQTILERWAEMETFARQNNIYQYSQI</sequence>
<evidence type="ECO:0000256" key="5">
    <source>
        <dbReference type="SAM" id="Phobius"/>
    </source>
</evidence>
<keyword evidence="7" id="KW-0808">Transferase</keyword>
<dbReference type="Pfam" id="PF13675">
    <property type="entry name" value="PilJ"/>
    <property type="match status" value="1"/>
</dbReference>
<dbReference type="Proteomes" id="UP000278733">
    <property type="component" value="Chromosome"/>
</dbReference>
<reference evidence="7 8" key="1">
    <citation type="submission" date="2018-12" db="EMBL/GenBank/DDBJ databases">
        <authorList>
            <consortium name="Pathogen Informatics"/>
        </authorList>
    </citation>
    <scope>NUCLEOTIDE SEQUENCE [LARGE SCALE GENOMIC DNA]</scope>
    <source>
        <strain evidence="7 8">NCTC8284</strain>
    </source>
</reference>
<protein>
    <submittedName>
        <fullName evidence="7">Sensor protein NarQ</fullName>
        <ecNumber evidence="7">2.7.13.3</ecNumber>
    </submittedName>
</protein>
<dbReference type="EMBL" id="LR134405">
    <property type="protein sequence ID" value="VEH65842.1"/>
    <property type="molecule type" value="Genomic_DNA"/>
</dbReference>
<organism evidence="7 8">
    <name type="scientific">Rodentibacter pneumotropicus</name>
    <dbReference type="NCBI Taxonomy" id="758"/>
    <lineage>
        <taxon>Bacteria</taxon>
        <taxon>Pseudomonadati</taxon>
        <taxon>Pseudomonadota</taxon>
        <taxon>Gammaproteobacteria</taxon>
        <taxon>Pasteurellales</taxon>
        <taxon>Pasteurellaceae</taxon>
        <taxon>Rodentibacter</taxon>
    </lineage>
</organism>
<evidence type="ECO:0000259" key="6">
    <source>
        <dbReference type="Pfam" id="PF13675"/>
    </source>
</evidence>
<accession>A0A3S4U5D8</accession>
<dbReference type="InterPro" id="IPR029095">
    <property type="entry name" value="NarX-like_N"/>
</dbReference>
<dbReference type="AlphaFoldDB" id="A0A3S4U5D8"/>
<gene>
    <name evidence="7" type="primary">narQ_1</name>
    <name evidence="7" type="ORF">NCTC8284_00994</name>
</gene>
<evidence type="ECO:0000313" key="7">
    <source>
        <dbReference type="EMBL" id="VEH65842.1"/>
    </source>
</evidence>
<keyword evidence="4 5" id="KW-0472">Membrane</keyword>
<dbReference type="GO" id="GO:0016020">
    <property type="term" value="C:membrane"/>
    <property type="evidence" value="ECO:0007669"/>
    <property type="project" value="UniProtKB-SubCell"/>
</dbReference>